<dbReference type="InterPro" id="IPR002885">
    <property type="entry name" value="PPR_rpt"/>
</dbReference>
<dbReference type="PROSITE" id="PS51375">
    <property type="entry name" value="PPR"/>
    <property type="match status" value="5"/>
</dbReference>
<dbReference type="FunFam" id="1.25.40.10:FF:000196">
    <property type="entry name" value="Pentatricopeptide repeat-containing protein At4g14850"/>
    <property type="match status" value="1"/>
</dbReference>
<feature type="repeat" description="PPR" evidence="3">
    <location>
        <begin position="516"/>
        <end position="550"/>
    </location>
</feature>
<feature type="repeat" description="PPR" evidence="3">
    <location>
        <begin position="281"/>
        <end position="315"/>
    </location>
</feature>
<feature type="repeat" description="PPR" evidence="3">
    <location>
        <begin position="617"/>
        <end position="651"/>
    </location>
</feature>
<evidence type="ECO:0000256" key="2">
    <source>
        <dbReference type="ARBA" id="ARBA00022946"/>
    </source>
</evidence>
<dbReference type="FunFam" id="1.25.40.10:FF:000073">
    <property type="entry name" value="Pentatricopeptide repeat-containing protein chloroplastic"/>
    <property type="match status" value="1"/>
</dbReference>
<dbReference type="PROSITE" id="PS51257">
    <property type="entry name" value="PROKAR_LIPOPROTEIN"/>
    <property type="match status" value="1"/>
</dbReference>
<dbReference type="GO" id="GO:0003723">
    <property type="term" value="F:RNA binding"/>
    <property type="evidence" value="ECO:0007669"/>
    <property type="project" value="InterPro"/>
</dbReference>
<dbReference type="Pfam" id="PF13041">
    <property type="entry name" value="PPR_2"/>
    <property type="match status" value="1"/>
</dbReference>
<evidence type="ECO:0000256" key="3">
    <source>
        <dbReference type="PROSITE-ProRule" id="PRU00708"/>
    </source>
</evidence>
<evidence type="ECO:0000313" key="5">
    <source>
        <dbReference type="EMBL" id="RCV44006.1"/>
    </source>
</evidence>
<dbReference type="AlphaFoldDB" id="A0A368SNK3"/>
<gene>
    <name evidence="5" type="ORF">SETIT_9G339400v2</name>
</gene>
<dbReference type="EMBL" id="CM003536">
    <property type="protein sequence ID" value="RCV44006.1"/>
    <property type="molecule type" value="Genomic_DNA"/>
</dbReference>
<evidence type="ECO:0000256" key="1">
    <source>
        <dbReference type="ARBA" id="ARBA00022737"/>
    </source>
</evidence>
<name>A0A368SNK3_SETIT</name>
<dbReference type="FunFam" id="1.25.40.10:FF:000381">
    <property type="entry name" value="Pentatricopeptide repeat-containing protein"/>
    <property type="match status" value="1"/>
</dbReference>
<organism evidence="5">
    <name type="scientific">Setaria italica</name>
    <name type="common">Foxtail millet</name>
    <name type="synonym">Panicum italicum</name>
    <dbReference type="NCBI Taxonomy" id="4555"/>
    <lineage>
        <taxon>Eukaryota</taxon>
        <taxon>Viridiplantae</taxon>
        <taxon>Streptophyta</taxon>
        <taxon>Embryophyta</taxon>
        <taxon>Tracheophyta</taxon>
        <taxon>Spermatophyta</taxon>
        <taxon>Magnoliopsida</taxon>
        <taxon>Liliopsida</taxon>
        <taxon>Poales</taxon>
        <taxon>Poaceae</taxon>
        <taxon>PACMAD clade</taxon>
        <taxon>Panicoideae</taxon>
        <taxon>Panicodae</taxon>
        <taxon>Paniceae</taxon>
        <taxon>Cenchrinae</taxon>
        <taxon>Setaria</taxon>
    </lineage>
</organism>
<dbReference type="NCBIfam" id="TIGR00756">
    <property type="entry name" value="PPR"/>
    <property type="match status" value="5"/>
</dbReference>
<proteinExistence type="predicted"/>
<dbReference type="PANTHER" id="PTHR47926">
    <property type="entry name" value="PENTATRICOPEPTIDE REPEAT-CONTAINING PROTEIN"/>
    <property type="match status" value="1"/>
</dbReference>
<dbReference type="FunFam" id="1.25.40.10:FF:001228">
    <property type="entry name" value="Pentatricopeptide repeat-containing protein At4g20770"/>
    <property type="match status" value="1"/>
</dbReference>
<feature type="repeat" description="PPR" evidence="3">
    <location>
        <begin position="109"/>
        <end position="143"/>
    </location>
</feature>
<feature type="domain" description="DYW" evidence="4">
    <location>
        <begin position="832"/>
        <end position="924"/>
    </location>
</feature>
<protein>
    <recommendedName>
        <fullName evidence="4">DYW domain-containing protein</fullName>
    </recommendedName>
</protein>
<dbReference type="InterPro" id="IPR046848">
    <property type="entry name" value="E_motif"/>
</dbReference>
<reference evidence="5" key="2">
    <citation type="submission" date="2015-07" db="EMBL/GenBank/DDBJ databases">
        <authorList>
            <person name="Noorani M."/>
        </authorList>
    </citation>
    <scope>NUCLEOTIDE SEQUENCE</scope>
    <source>
        <strain evidence="5">Yugu1</strain>
    </source>
</reference>
<keyword evidence="1" id="KW-0677">Repeat</keyword>
<sequence>MPHRTSSSWYTAVSGCVRCGLDGAAFGLLRDMREHDIPLSGFALASLVKACERRGWEEGVACGAAIHALTHRAGLMGNVYIGTALLHLYGSRGLVAEAQRLFWEMPERNVVSWTALMVTLSSNGYLDDALAAYRRMRREGVPCNANAFATVVSLCGSLEDEAPGLQVAAHVVLSGFQTHVSVANSLITMFGNLGRVQDAERLFDGMEERDRISWNAMISMYSHEGVCSKCLMLLSDMRLHGGVRPDVTTLCSLLSVCASSDHVAQGSGIHSLCLRSGLHSSVLVVNALVNMYSAAGKLDEAESLFWNMSRRDIISWNTMISSYVQNDSRIEALETLSQLLQIDEGPPNHMTFSSALGACSTPEALMDGRTVHAMILQRNLHDNLLVSNSLLTMYCKCNSLVDAERVFQSMPIRDVVSCNVLIGGYAALEDATKGMRVFSWMRGAGIKPNYITMINLQGSFKSSDDLHSYGMALHAYIAQTGLLSDEYITNSLITMYATCGDLESSTDIFCRIKNKSAISWNAIVAANVRHGRGEEALKLFMDLRHAGNKLDRFCVAECLSSSACLASLEEGMQLHGLSVKCGLDSDSHVVNAAMDMYGKCGKMDDMLKMLPDPASRPTQCWNTLISGYAKYGYFKEAEDTFEQMVSMGQKPDYVTFVALLSACSHAGLVDKGINYYNSMASTFGVSPGIKHCVCIVDLLGRLGRFADAEKFIDEMPVLPNDLIWRSLLSSSRTYKNLDIGRKAAKNLLELDPFDDSAYVLLSNLYATNARWVDVDNLRSHMKTIKLNKRPACSWLKLKNEVSTFGIGDRSHMHADKIYAKLDEILLKLREVGYVADTSYALHDTDEEQKEQNLWNHSEKLALAYGLIAVPEGSTIRIFKNLRVCADCHLVFKLVSMVYQREIVLRDPYRFHKFKDGSCSCSDFW</sequence>
<dbReference type="InterPro" id="IPR046960">
    <property type="entry name" value="PPR_At4g14850-like_plant"/>
</dbReference>
<feature type="repeat" description="PPR" evidence="3">
    <location>
        <begin position="414"/>
        <end position="448"/>
    </location>
</feature>
<dbReference type="OrthoDB" id="607373at2759"/>
<dbReference type="GO" id="GO:0008270">
    <property type="term" value="F:zinc ion binding"/>
    <property type="evidence" value="ECO:0007669"/>
    <property type="project" value="InterPro"/>
</dbReference>
<dbReference type="Gene3D" id="1.25.40.10">
    <property type="entry name" value="Tetratricopeptide repeat domain"/>
    <property type="match status" value="6"/>
</dbReference>
<accession>A0A368SNK3</accession>
<dbReference type="PANTHER" id="PTHR47926:SF506">
    <property type="entry name" value="TETRATRICOPEPTIDE REPEAT-LIKE SUPERFAMILY PROTEIN ISOFORM 1"/>
    <property type="match status" value="1"/>
</dbReference>
<dbReference type="GO" id="GO:0009451">
    <property type="term" value="P:RNA modification"/>
    <property type="evidence" value="ECO:0007669"/>
    <property type="project" value="InterPro"/>
</dbReference>
<evidence type="ECO:0000259" key="4">
    <source>
        <dbReference type="Pfam" id="PF14432"/>
    </source>
</evidence>
<reference evidence="5" key="1">
    <citation type="journal article" date="2012" name="Nat. Biotechnol.">
        <title>Reference genome sequence of the model plant Setaria.</title>
        <authorList>
            <person name="Bennetzen J.L."/>
            <person name="Schmutz J."/>
            <person name="Wang H."/>
            <person name="Percifield R."/>
            <person name="Hawkins J."/>
            <person name="Pontaroli A.C."/>
            <person name="Estep M."/>
            <person name="Feng L."/>
            <person name="Vaughn J.N."/>
            <person name="Grimwood J."/>
            <person name="Jenkins J."/>
            <person name="Barry K."/>
            <person name="Lindquist E."/>
            <person name="Hellsten U."/>
            <person name="Deshpande S."/>
            <person name="Wang X."/>
            <person name="Wu X."/>
            <person name="Mitros T."/>
            <person name="Triplett J."/>
            <person name="Yang X."/>
            <person name="Ye C.Y."/>
            <person name="Mauro-Herrera M."/>
            <person name="Wang L."/>
            <person name="Li P."/>
            <person name="Sharma M."/>
            <person name="Sharma R."/>
            <person name="Ronald P.C."/>
            <person name="Panaud O."/>
            <person name="Kellogg E.A."/>
            <person name="Brutnell T.P."/>
            <person name="Doust A.N."/>
            <person name="Tuskan G.A."/>
            <person name="Rokhsar D."/>
            <person name="Devos K.M."/>
        </authorList>
    </citation>
    <scope>NUCLEOTIDE SEQUENCE [LARGE SCALE GENOMIC DNA]</scope>
    <source>
        <strain evidence="5">Yugu1</strain>
    </source>
</reference>
<dbReference type="FunFam" id="1.25.40.10:FF:002050">
    <property type="entry name" value="Tetratricopeptide repeat (TPR)-like superfamily protein"/>
    <property type="match status" value="1"/>
</dbReference>
<keyword evidence="2" id="KW-0809">Transit peptide</keyword>
<dbReference type="Pfam" id="PF01535">
    <property type="entry name" value="PPR"/>
    <property type="match status" value="10"/>
</dbReference>
<dbReference type="Pfam" id="PF20431">
    <property type="entry name" value="E_motif"/>
    <property type="match status" value="1"/>
</dbReference>
<dbReference type="Pfam" id="PF14432">
    <property type="entry name" value="DYW_deaminase"/>
    <property type="match status" value="1"/>
</dbReference>
<dbReference type="InterPro" id="IPR011990">
    <property type="entry name" value="TPR-like_helical_dom_sf"/>
</dbReference>
<dbReference type="InterPro" id="IPR032867">
    <property type="entry name" value="DYW_dom"/>
</dbReference>